<dbReference type="EMBL" id="BQKE01000001">
    <property type="protein sequence ID" value="GJM60418.1"/>
    <property type="molecule type" value="Genomic_DNA"/>
</dbReference>
<comment type="caution">
    <text evidence="2">The sequence shown here is derived from an EMBL/GenBank/DDBJ whole genome shotgun (WGS) entry which is preliminary data.</text>
</comment>
<evidence type="ECO:0000313" key="3">
    <source>
        <dbReference type="Proteomes" id="UP001310022"/>
    </source>
</evidence>
<dbReference type="Proteomes" id="UP001310022">
    <property type="component" value="Unassembled WGS sequence"/>
</dbReference>
<dbReference type="RefSeq" id="WP_338236171.1">
    <property type="nucleotide sequence ID" value="NZ_BQKE01000001.1"/>
</dbReference>
<feature type="chain" id="PRO_5042906319" evidence="1">
    <location>
        <begin position="21"/>
        <end position="198"/>
    </location>
</feature>
<accession>A0AAN5AL19</accession>
<evidence type="ECO:0000256" key="1">
    <source>
        <dbReference type="SAM" id="SignalP"/>
    </source>
</evidence>
<reference evidence="2 3" key="1">
    <citation type="submission" date="2021-12" db="EMBL/GenBank/DDBJ databases">
        <title>Genome sequencing of bacteria with rrn-lacking chromosome and rrn-plasmid.</title>
        <authorList>
            <person name="Anda M."/>
            <person name="Iwasaki W."/>
        </authorList>
    </citation>
    <scope>NUCLEOTIDE SEQUENCE [LARGE SCALE GENOMIC DNA]</scope>
    <source>
        <strain evidence="2 3">NBRC 15940</strain>
    </source>
</reference>
<proteinExistence type="predicted"/>
<sequence length="198" mass="22348">MKTTLTFTLSLIICSFFAFGQSADNSKIQITFKNLRNLPYQGEIYFEDLRSHAIFAMTTDDRGVIQGALPKGGHYWISTPSTSKIEKITVPDVENQRYYTSVVLPFYLDGQLMPSPTTTVLKLTLIDPQDQKLAKREIILKEQKSGKSRKMVTDSNGKLNTLIPKGKVFDVYSANEKKLGIVDARKLEIIQISITHQN</sequence>
<organism evidence="2 3">
    <name type="scientific">Persicobacter diffluens</name>
    <dbReference type="NCBI Taxonomy" id="981"/>
    <lineage>
        <taxon>Bacteria</taxon>
        <taxon>Pseudomonadati</taxon>
        <taxon>Bacteroidota</taxon>
        <taxon>Cytophagia</taxon>
        <taxon>Cytophagales</taxon>
        <taxon>Persicobacteraceae</taxon>
        <taxon>Persicobacter</taxon>
    </lineage>
</organism>
<keyword evidence="3" id="KW-1185">Reference proteome</keyword>
<keyword evidence="1" id="KW-0732">Signal</keyword>
<gene>
    <name evidence="2" type="ORF">PEDI_09700</name>
</gene>
<dbReference type="AlphaFoldDB" id="A0AAN5AL19"/>
<evidence type="ECO:0000313" key="2">
    <source>
        <dbReference type="EMBL" id="GJM60418.1"/>
    </source>
</evidence>
<protein>
    <submittedName>
        <fullName evidence="2">Uncharacterized protein</fullName>
    </submittedName>
</protein>
<name>A0AAN5AL19_9BACT</name>
<feature type="signal peptide" evidence="1">
    <location>
        <begin position="1"/>
        <end position="20"/>
    </location>
</feature>